<reference evidence="3" key="1">
    <citation type="submission" date="2016-06" db="UniProtKB">
        <authorList>
            <consortium name="WormBaseParasite"/>
        </authorList>
    </citation>
    <scope>IDENTIFICATION</scope>
</reference>
<reference evidence="1 2" key="2">
    <citation type="submission" date="2018-11" db="EMBL/GenBank/DDBJ databases">
        <authorList>
            <consortium name="Pathogen Informatics"/>
        </authorList>
    </citation>
    <scope>NUCLEOTIDE SEQUENCE [LARGE SCALE GENOMIC DNA]</scope>
    <source>
        <strain evidence="1 2">NST_G2</strain>
    </source>
</reference>
<keyword evidence="2" id="KW-1185">Reference proteome</keyword>
<gene>
    <name evidence="1" type="ORF">SSLN_LOCUS5433</name>
</gene>
<dbReference type="EMBL" id="UYSU01033246">
    <property type="protein sequence ID" value="VDL91818.1"/>
    <property type="molecule type" value="Genomic_DNA"/>
</dbReference>
<dbReference type="AlphaFoldDB" id="A0A183SMI5"/>
<evidence type="ECO:0000313" key="1">
    <source>
        <dbReference type="EMBL" id="VDL91818.1"/>
    </source>
</evidence>
<dbReference type="Proteomes" id="UP000275846">
    <property type="component" value="Unassembled WGS sequence"/>
</dbReference>
<organism evidence="3">
    <name type="scientific">Schistocephalus solidus</name>
    <name type="common">Tapeworm</name>
    <dbReference type="NCBI Taxonomy" id="70667"/>
    <lineage>
        <taxon>Eukaryota</taxon>
        <taxon>Metazoa</taxon>
        <taxon>Spiralia</taxon>
        <taxon>Lophotrochozoa</taxon>
        <taxon>Platyhelminthes</taxon>
        <taxon>Cestoda</taxon>
        <taxon>Eucestoda</taxon>
        <taxon>Diphyllobothriidea</taxon>
        <taxon>Diphyllobothriidae</taxon>
        <taxon>Schistocephalus</taxon>
    </lineage>
</organism>
<name>A0A183SMI5_SCHSO</name>
<proteinExistence type="predicted"/>
<protein>
    <submittedName>
        <fullName evidence="3">Dimerisation domain-containing protein</fullName>
    </submittedName>
</protein>
<evidence type="ECO:0000313" key="2">
    <source>
        <dbReference type="Proteomes" id="UP000275846"/>
    </source>
</evidence>
<accession>A0A183SMI5</accession>
<dbReference type="OrthoDB" id="6324292at2759"/>
<sequence>MLGFLALVRRSQCSGFTGRTSWDRMPIGGGRSSSSRRRCRPGVCDRDGGGYCDRRRLGIGIEITSGGVIVASDAMEVGPGRMTEAFLDVAVGVAELLLHRIRKLYDAGVTLALRSDIVERLSCLPKGIKYLLMALRLLQRGSKFATINSAYAFPE</sequence>
<dbReference type="WBParaSite" id="SSLN_0000561201-mRNA-1">
    <property type="protein sequence ID" value="SSLN_0000561201-mRNA-1"/>
    <property type="gene ID" value="SSLN_0000561201"/>
</dbReference>
<evidence type="ECO:0000313" key="3">
    <source>
        <dbReference type="WBParaSite" id="SSLN_0000561201-mRNA-1"/>
    </source>
</evidence>